<organism evidence="1 2">
    <name type="scientific">Araneus ventricosus</name>
    <name type="common">Orbweaver spider</name>
    <name type="synonym">Epeira ventricosa</name>
    <dbReference type="NCBI Taxonomy" id="182803"/>
    <lineage>
        <taxon>Eukaryota</taxon>
        <taxon>Metazoa</taxon>
        <taxon>Ecdysozoa</taxon>
        <taxon>Arthropoda</taxon>
        <taxon>Chelicerata</taxon>
        <taxon>Arachnida</taxon>
        <taxon>Araneae</taxon>
        <taxon>Araneomorphae</taxon>
        <taxon>Entelegynae</taxon>
        <taxon>Araneoidea</taxon>
        <taxon>Araneidae</taxon>
        <taxon>Araneus</taxon>
    </lineage>
</organism>
<evidence type="ECO:0000313" key="1">
    <source>
        <dbReference type="EMBL" id="GBO36581.1"/>
    </source>
</evidence>
<dbReference type="EMBL" id="BGPR01060786">
    <property type="protein sequence ID" value="GBO36581.1"/>
    <property type="molecule type" value="Genomic_DNA"/>
</dbReference>
<sequence>MNQFMLKYSITVSARQYQDNTEEGEEDVSTDLVSHADAASALELALRYTVRRVMFMLLWRNIALPSRFSSLRQKKLTDCVPTY</sequence>
<reference evidence="1 2" key="1">
    <citation type="journal article" date="2019" name="Sci. Rep.">
        <title>Orb-weaving spider Araneus ventricosus genome elucidates the spidroin gene catalogue.</title>
        <authorList>
            <person name="Kono N."/>
            <person name="Nakamura H."/>
            <person name="Ohtoshi R."/>
            <person name="Moran D.A.P."/>
            <person name="Shinohara A."/>
            <person name="Yoshida Y."/>
            <person name="Fujiwara M."/>
            <person name="Mori M."/>
            <person name="Tomita M."/>
            <person name="Arakawa K."/>
        </authorList>
    </citation>
    <scope>NUCLEOTIDE SEQUENCE [LARGE SCALE GENOMIC DNA]</scope>
</reference>
<dbReference type="Proteomes" id="UP000499080">
    <property type="component" value="Unassembled WGS sequence"/>
</dbReference>
<name>A0A4Y2WHW8_ARAVE</name>
<keyword evidence="2" id="KW-1185">Reference proteome</keyword>
<gene>
    <name evidence="1" type="ORF">AVEN_50670_1</name>
</gene>
<dbReference type="AlphaFoldDB" id="A0A4Y2WHW8"/>
<protein>
    <submittedName>
        <fullName evidence="1">Uncharacterized protein</fullName>
    </submittedName>
</protein>
<proteinExistence type="predicted"/>
<accession>A0A4Y2WHW8</accession>
<evidence type="ECO:0000313" key="2">
    <source>
        <dbReference type="Proteomes" id="UP000499080"/>
    </source>
</evidence>
<comment type="caution">
    <text evidence="1">The sequence shown here is derived from an EMBL/GenBank/DDBJ whole genome shotgun (WGS) entry which is preliminary data.</text>
</comment>